<proteinExistence type="predicted"/>
<gene>
    <name evidence="1" type="ORF">METZ01_LOCUS17752</name>
</gene>
<sequence length="24" mass="2823">MCEETITSDLVIIFISLFFFEDLP</sequence>
<protein>
    <submittedName>
        <fullName evidence="1">Uncharacterized protein</fullName>
    </submittedName>
</protein>
<accession>A0A381PEX2</accession>
<name>A0A381PEX2_9ZZZZ</name>
<reference evidence="1" key="1">
    <citation type="submission" date="2018-05" db="EMBL/GenBank/DDBJ databases">
        <authorList>
            <person name="Lanie J.A."/>
            <person name="Ng W.-L."/>
            <person name="Kazmierczak K.M."/>
            <person name="Andrzejewski T.M."/>
            <person name="Davidsen T.M."/>
            <person name="Wayne K.J."/>
            <person name="Tettelin H."/>
            <person name="Glass J.I."/>
            <person name="Rusch D."/>
            <person name="Podicherti R."/>
            <person name="Tsui H.-C.T."/>
            <person name="Winkler M.E."/>
        </authorList>
    </citation>
    <scope>NUCLEOTIDE SEQUENCE</scope>
</reference>
<organism evidence="1">
    <name type="scientific">marine metagenome</name>
    <dbReference type="NCBI Taxonomy" id="408172"/>
    <lineage>
        <taxon>unclassified sequences</taxon>
        <taxon>metagenomes</taxon>
        <taxon>ecological metagenomes</taxon>
    </lineage>
</organism>
<dbReference type="EMBL" id="UINC01000945">
    <property type="protein sequence ID" value="SUZ64898.1"/>
    <property type="molecule type" value="Genomic_DNA"/>
</dbReference>
<dbReference type="AlphaFoldDB" id="A0A381PEX2"/>
<evidence type="ECO:0000313" key="1">
    <source>
        <dbReference type="EMBL" id="SUZ64898.1"/>
    </source>
</evidence>